<evidence type="ECO:0000313" key="6">
    <source>
        <dbReference type="Proteomes" id="UP000306229"/>
    </source>
</evidence>
<reference evidence="5 6" key="1">
    <citation type="submission" date="2019-05" db="EMBL/GenBank/DDBJ databases">
        <title>Algicella ahnfeltiae gen. nov., sp. nov., a novel marine bacterium of the family Flavobacteriaceae isolated from a red alga.</title>
        <authorList>
            <person name="Nedashkovskaya O.I."/>
            <person name="Kukhlevskiy A.D."/>
            <person name="Kim S.-G."/>
            <person name="Zhukova N.V."/>
            <person name="Mikhailov V.V."/>
        </authorList>
    </citation>
    <scope>NUCLEOTIDE SEQUENCE [LARGE SCALE GENOMIC DNA]</scope>
    <source>
        <strain evidence="5 6">10Alg115</strain>
    </source>
</reference>
<dbReference type="InterPro" id="IPR017853">
    <property type="entry name" value="GH"/>
</dbReference>
<evidence type="ECO:0000259" key="4">
    <source>
        <dbReference type="Pfam" id="PF00150"/>
    </source>
</evidence>
<proteinExistence type="inferred from homology"/>
<organism evidence="5 6">
    <name type="scientific">Aureibaculum algae</name>
    <dbReference type="NCBI Taxonomy" id="2584122"/>
    <lineage>
        <taxon>Bacteria</taxon>
        <taxon>Pseudomonadati</taxon>
        <taxon>Bacteroidota</taxon>
        <taxon>Flavobacteriia</taxon>
        <taxon>Flavobacteriales</taxon>
        <taxon>Flavobacteriaceae</taxon>
        <taxon>Aureibaculum</taxon>
    </lineage>
</organism>
<dbReference type="PANTHER" id="PTHR34142">
    <property type="entry name" value="ENDO-BETA-1,4-GLUCANASE A"/>
    <property type="match status" value="1"/>
</dbReference>
<dbReference type="Proteomes" id="UP000306229">
    <property type="component" value="Chromosome"/>
</dbReference>
<dbReference type="SUPFAM" id="SSF51445">
    <property type="entry name" value="(Trans)glycosidases"/>
    <property type="match status" value="1"/>
</dbReference>
<evidence type="ECO:0000256" key="1">
    <source>
        <dbReference type="ARBA" id="ARBA00022801"/>
    </source>
</evidence>
<accession>A0A5B7TSL7</accession>
<comment type="similarity">
    <text evidence="3">Belongs to the glycosyl hydrolase 5 (cellulase A) family.</text>
</comment>
<dbReference type="KEGG" id="fbe:FF125_04035"/>
<keyword evidence="1 3" id="KW-0378">Hydrolase</keyword>
<feature type="domain" description="Glycoside hydrolase family 5" evidence="4">
    <location>
        <begin position="38"/>
        <end position="305"/>
    </location>
</feature>
<evidence type="ECO:0000256" key="2">
    <source>
        <dbReference type="ARBA" id="ARBA00023295"/>
    </source>
</evidence>
<gene>
    <name evidence="5" type="ORF">FF125_04035</name>
</gene>
<protein>
    <submittedName>
        <fullName evidence="5">Glycoside hydrolase family 5 protein</fullName>
    </submittedName>
</protein>
<dbReference type="EMBL" id="CP040749">
    <property type="protein sequence ID" value="QCX37642.1"/>
    <property type="molecule type" value="Genomic_DNA"/>
</dbReference>
<dbReference type="InterPro" id="IPR001547">
    <property type="entry name" value="Glyco_hydro_5"/>
</dbReference>
<name>A0A5B7TSL7_9FLAO</name>
<keyword evidence="2 3" id="KW-0326">Glycosidase</keyword>
<dbReference type="AlphaFoldDB" id="A0A5B7TSL7"/>
<evidence type="ECO:0000313" key="5">
    <source>
        <dbReference type="EMBL" id="QCX37642.1"/>
    </source>
</evidence>
<dbReference type="Gene3D" id="3.20.20.80">
    <property type="entry name" value="Glycosidases"/>
    <property type="match status" value="1"/>
</dbReference>
<keyword evidence="6" id="KW-1185">Reference proteome</keyword>
<dbReference type="Pfam" id="PF00150">
    <property type="entry name" value="Cellulase"/>
    <property type="match status" value="1"/>
</dbReference>
<dbReference type="GO" id="GO:0004553">
    <property type="term" value="F:hydrolase activity, hydrolyzing O-glycosyl compounds"/>
    <property type="evidence" value="ECO:0007669"/>
    <property type="project" value="InterPro"/>
</dbReference>
<dbReference type="PANTHER" id="PTHR34142:SF1">
    <property type="entry name" value="GLYCOSIDE HYDROLASE FAMILY 5 DOMAIN-CONTAINING PROTEIN"/>
    <property type="match status" value="1"/>
</dbReference>
<dbReference type="RefSeq" id="WP_138948572.1">
    <property type="nucleotide sequence ID" value="NZ_CP040749.1"/>
</dbReference>
<evidence type="ECO:0000256" key="3">
    <source>
        <dbReference type="RuleBase" id="RU361153"/>
    </source>
</evidence>
<sequence length="336" mass="39257">MKIFLNKTVATFILLLAINFVHSQEVLSRISVSGNSFVKEDGKIVVFRGLNTSDPDKLERQQLWNKSYFEEMKHWGANLVRFPVHPTAWKKRGKESYLKLLDDGIQWAGELGMYVVIDWHSIGNLRTEMYQHDMYDTDKKQTFDFWRTIGKKYGKNTTVAFYELFNEPTTYNNELGTITWEQWKELNKEMIGILRANGGEGIPLVAGFNWAYDLTPVKDSPLDVEGIAYVSHPYPQKREKPWEEKWTKDWGFVKDKYPVILTEIGFCGPEDPGAHSPVVSDESYGDTITNYSDEKGISYVVWVFDKEWAPRLYIDEKYTPSRHGKYFKKKLQSYKY</sequence>
<dbReference type="OrthoDB" id="154460at2"/>
<dbReference type="GO" id="GO:0009251">
    <property type="term" value="P:glucan catabolic process"/>
    <property type="evidence" value="ECO:0007669"/>
    <property type="project" value="TreeGrafter"/>
</dbReference>